<dbReference type="Proteomes" id="UP001250181">
    <property type="component" value="Unassembled WGS sequence"/>
</dbReference>
<name>A0ABU3QL43_9ACTN</name>
<accession>A0ABU3QL43</accession>
<gene>
    <name evidence="1" type="ORF">RND61_15545</name>
</gene>
<comment type="caution">
    <text evidence="1">The sequence shown here is derived from an EMBL/GenBank/DDBJ whole genome shotgun (WGS) entry which is preliminary data.</text>
</comment>
<keyword evidence="2" id="KW-1185">Reference proteome</keyword>
<sequence length="140" mass="15813">MKNVYVTELTFEDEEIVTPEQVIKEHGSDNWSAKDVAELLADLDYGGFSLDDDAKGIEVHINDFDELAKWAIEHGLVEYDTKNTPKSAALKKSDFTYENEEYKFVFLVADILADFLSEAINNIKSLDSFPTGIGIDKREV</sequence>
<evidence type="ECO:0000313" key="1">
    <source>
        <dbReference type="EMBL" id="MDT9683462.1"/>
    </source>
</evidence>
<protein>
    <submittedName>
        <fullName evidence="1">Uncharacterized protein</fullName>
    </submittedName>
</protein>
<evidence type="ECO:0000313" key="2">
    <source>
        <dbReference type="Proteomes" id="UP001250181"/>
    </source>
</evidence>
<reference evidence="1 2" key="1">
    <citation type="submission" date="2023-09" db="EMBL/GenBank/DDBJ databases">
        <title>Streptomyces sp. nov.: A antagonism against Alternaria gaisen Producing Streptochlin, Isolated from Tamarix root soil.</title>
        <authorList>
            <person name="Chen Y."/>
        </authorList>
    </citation>
    <scope>NUCLEOTIDE SEQUENCE [LARGE SCALE GENOMIC DNA]</scope>
    <source>
        <strain evidence="1 2">TRM76323</strain>
    </source>
</reference>
<organism evidence="1 2">
    <name type="scientific">Streptomyces tamarix</name>
    <dbReference type="NCBI Taxonomy" id="3078565"/>
    <lineage>
        <taxon>Bacteria</taxon>
        <taxon>Bacillati</taxon>
        <taxon>Actinomycetota</taxon>
        <taxon>Actinomycetes</taxon>
        <taxon>Kitasatosporales</taxon>
        <taxon>Streptomycetaceae</taxon>
        <taxon>Streptomyces</taxon>
    </lineage>
</organism>
<dbReference type="EMBL" id="JAWCTQ010000016">
    <property type="protein sequence ID" value="MDT9683462.1"/>
    <property type="molecule type" value="Genomic_DNA"/>
</dbReference>
<dbReference type="RefSeq" id="WP_315878536.1">
    <property type="nucleotide sequence ID" value="NZ_JAWCTQ010000016.1"/>
</dbReference>
<proteinExistence type="predicted"/>